<evidence type="ECO:0000256" key="1">
    <source>
        <dbReference type="SAM" id="MobiDB-lite"/>
    </source>
</evidence>
<feature type="domain" description="PPM-type phosphatase" evidence="2">
    <location>
        <begin position="34"/>
        <end position="338"/>
    </location>
</feature>
<dbReference type="CDD" id="cd00143">
    <property type="entry name" value="PP2Cc"/>
    <property type="match status" value="1"/>
</dbReference>
<sequence>MAQTESPPASECTEPAPECTEPSSEMRAKIGEFVVDSAAMQGRRPKQEDRHVKVPDFSRAARALKMPIDHFEQPCAFFAVYDGHQGTLCADFIVKQFHLRLLKKLTVSDGSEAQTKRILCEVFEELDADFLAKYRTAPDGCTVVVAFLTGDQLFTAWVGDSRCLLCRRDRHGYPVTVAVTGDHRPSLPAEAMRVRKAGGQVIDVGDGALRVAHEGYVEKLRDIRRAQSQGLGTIGKEPVALAVSRALGDREFKRVTGRELLIATPDVSCVRLNTSCKFLALMCDGIPDVMRNEDIVQELLIKRDPSPAGDVRAACGALVQEAYKRGSGDNLTVILVRIVWQGHADEAFATKPPVETVDAESAAFVSKRRRLAANAAISAQKVAAHEKAVAADEAAEQAVRKAANAVELAEAARRAALETPVQTGEKSVNKVPDEKARSEAAAAAVAAEVLAAVKAQAPNKSDTQNTNDVEKTSHSGSEGPPAEGVSKPNNVKFTFV</sequence>
<dbReference type="GO" id="GO:0004722">
    <property type="term" value="F:protein serine/threonine phosphatase activity"/>
    <property type="evidence" value="ECO:0007669"/>
    <property type="project" value="InterPro"/>
</dbReference>
<protein>
    <recommendedName>
        <fullName evidence="2">PPM-type phosphatase domain-containing protein</fullName>
    </recommendedName>
</protein>
<feature type="compositionally biased region" description="Low complexity" evidence="1">
    <location>
        <begin position="10"/>
        <end position="23"/>
    </location>
</feature>
<feature type="compositionally biased region" description="Polar residues" evidence="1">
    <location>
        <begin position="487"/>
        <end position="496"/>
    </location>
</feature>
<dbReference type="EMBL" id="HBFQ01017935">
    <property type="protein sequence ID" value="CAD8838199.1"/>
    <property type="molecule type" value="Transcribed_RNA"/>
</dbReference>
<dbReference type="AlphaFoldDB" id="A0A7S1F253"/>
<accession>A0A7S1F253</accession>
<gene>
    <name evidence="3" type="ORF">NSCI0253_LOCUS12547</name>
</gene>
<evidence type="ECO:0000259" key="2">
    <source>
        <dbReference type="PROSITE" id="PS51746"/>
    </source>
</evidence>
<proteinExistence type="predicted"/>
<name>A0A7S1F253_NOCSC</name>
<reference evidence="3" key="1">
    <citation type="submission" date="2021-01" db="EMBL/GenBank/DDBJ databases">
        <authorList>
            <person name="Corre E."/>
            <person name="Pelletier E."/>
            <person name="Niang G."/>
            <person name="Scheremetjew M."/>
            <person name="Finn R."/>
            <person name="Kale V."/>
            <person name="Holt S."/>
            <person name="Cochrane G."/>
            <person name="Meng A."/>
            <person name="Brown T."/>
            <person name="Cohen L."/>
        </authorList>
    </citation>
    <scope>NUCLEOTIDE SEQUENCE</scope>
</reference>
<dbReference type="InterPro" id="IPR015655">
    <property type="entry name" value="PP2C"/>
</dbReference>
<evidence type="ECO:0000313" key="3">
    <source>
        <dbReference type="EMBL" id="CAD8838199.1"/>
    </source>
</evidence>
<dbReference type="PANTHER" id="PTHR13832">
    <property type="entry name" value="PROTEIN PHOSPHATASE 2C"/>
    <property type="match status" value="1"/>
</dbReference>
<dbReference type="Gene3D" id="3.60.40.10">
    <property type="entry name" value="PPM-type phosphatase domain"/>
    <property type="match status" value="1"/>
</dbReference>
<dbReference type="InterPro" id="IPR001932">
    <property type="entry name" value="PPM-type_phosphatase-like_dom"/>
</dbReference>
<dbReference type="PANTHER" id="PTHR13832:SF827">
    <property type="entry name" value="PROTEIN PHOSPHATASE 1L"/>
    <property type="match status" value="1"/>
</dbReference>
<dbReference type="InterPro" id="IPR036457">
    <property type="entry name" value="PPM-type-like_dom_sf"/>
</dbReference>
<dbReference type="SMART" id="SM00332">
    <property type="entry name" value="PP2Cc"/>
    <property type="match status" value="1"/>
</dbReference>
<feature type="compositionally biased region" description="Polar residues" evidence="1">
    <location>
        <begin position="458"/>
        <end position="467"/>
    </location>
</feature>
<feature type="region of interest" description="Disordered" evidence="1">
    <location>
        <begin position="455"/>
        <end position="496"/>
    </location>
</feature>
<dbReference type="PROSITE" id="PS51746">
    <property type="entry name" value="PPM_2"/>
    <property type="match status" value="1"/>
</dbReference>
<dbReference type="SUPFAM" id="SSF81606">
    <property type="entry name" value="PP2C-like"/>
    <property type="match status" value="1"/>
</dbReference>
<feature type="region of interest" description="Disordered" evidence="1">
    <location>
        <begin position="1"/>
        <end position="24"/>
    </location>
</feature>
<organism evidence="3">
    <name type="scientific">Noctiluca scintillans</name>
    <name type="common">Sea sparkle</name>
    <name type="synonym">Red tide dinoflagellate</name>
    <dbReference type="NCBI Taxonomy" id="2966"/>
    <lineage>
        <taxon>Eukaryota</taxon>
        <taxon>Sar</taxon>
        <taxon>Alveolata</taxon>
        <taxon>Dinophyceae</taxon>
        <taxon>Noctilucales</taxon>
        <taxon>Noctilucaceae</taxon>
        <taxon>Noctiluca</taxon>
    </lineage>
</organism>
<dbReference type="Pfam" id="PF00481">
    <property type="entry name" value="PP2C"/>
    <property type="match status" value="1"/>
</dbReference>